<feature type="transmembrane region" description="Helical" evidence="8">
    <location>
        <begin position="201"/>
        <end position="222"/>
    </location>
</feature>
<dbReference type="EMBL" id="APGJ01000006">
    <property type="protein sequence ID" value="EYD71935.1"/>
    <property type="molecule type" value="Genomic_DNA"/>
</dbReference>
<comment type="similarity">
    <text evidence="2">Belongs to the binding-protein-dependent transport system permease family. CysTW subfamily.</text>
</comment>
<keyword evidence="4" id="KW-1003">Cell membrane</keyword>
<accession>A0A017HC98</accession>
<evidence type="ECO:0000256" key="2">
    <source>
        <dbReference type="ARBA" id="ARBA00007069"/>
    </source>
</evidence>
<dbReference type="InterPro" id="IPR051789">
    <property type="entry name" value="Bact_Polyamine_Transport"/>
</dbReference>
<dbReference type="RefSeq" id="WP_017928511.1">
    <property type="nucleotide sequence ID" value="NZ_KB822998.1"/>
</dbReference>
<feature type="domain" description="ABC transmembrane type-1" evidence="9">
    <location>
        <begin position="60"/>
        <end position="249"/>
    </location>
</feature>
<dbReference type="GO" id="GO:0055085">
    <property type="term" value="P:transmembrane transport"/>
    <property type="evidence" value="ECO:0007669"/>
    <property type="project" value="InterPro"/>
</dbReference>
<evidence type="ECO:0000256" key="6">
    <source>
        <dbReference type="ARBA" id="ARBA00022989"/>
    </source>
</evidence>
<name>A0A017HC98_9RHOB</name>
<dbReference type="OrthoDB" id="9782004at2"/>
<dbReference type="CDD" id="cd06261">
    <property type="entry name" value="TM_PBP2"/>
    <property type="match status" value="1"/>
</dbReference>
<comment type="subcellular location">
    <subcellularLocation>
        <location evidence="1 8">Cell membrane</location>
        <topology evidence="1 8">Multi-pass membrane protein</topology>
    </subcellularLocation>
</comment>
<feature type="transmembrane region" description="Helical" evidence="8">
    <location>
        <begin position="130"/>
        <end position="152"/>
    </location>
</feature>
<evidence type="ECO:0000256" key="1">
    <source>
        <dbReference type="ARBA" id="ARBA00004651"/>
    </source>
</evidence>
<feature type="transmembrane region" description="Helical" evidence="8">
    <location>
        <begin position="228"/>
        <end position="249"/>
    </location>
</feature>
<dbReference type="PROSITE" id="PS50928">
    <property type="entry name" value="ABC_TM1"/>
    <property type="match status" value="1"/>
</dbReference>
<evidence type="ECO:0000259" key="9">
    <source>
        <dbReference type="PROSITE" id="PS50928"/>
    </source>
</evidence>
<dbReference type="SUPFAM" id="SSF161098">
    <property type="entry name" value="MetI-like"/>
    <property type="match status" value="1"/>
</dbReference>
<dbReference type="Proteomes" id="UP000025047">
    <property type="component" value="Unassembled WGS sequence"/>
</dbReference>
<keyword evidence="11" id="KW-1185">Reference proteome</keyword>
<comment type="caution">
    <text evidence="10">The sequence shown here is derived from an EMBL/GenBank/DDBJ whole genome shotgun (WGS) entry which is preliminary data.</text>
</comment>
<sequence>MKGAPLRVYAILYLLFLYAPIALLPLFAFNDATIIAFPLKGFTTHWFTDLAANTALRQAVGNSLFIAAMTAVFATLLGLCAARAGAMARFPGKGGIIGFVMLPLVLPEIIVAVSLLIVMRQVLGLNLSNWTVIAAHVLICAPFSIAILNGAFQNLDPSIEEAAMDLGESRFSAFRLVTLPLVWPGIVSSLLIAFTISLDEFIIAFFLTGANPTMPVYIWGLLRFPAQLPVVMALGTILVALSVVLLVIAELFRRRGLARAGIKDTGGFL</sequence>
<evidence type="ECO:0000313" key="10">
    <source>
        <dbReference type="EMBL" id="EYD71935.1"/>
    </source>
</evidence>
<feature type="transmembrane region" description="Helical" evidence="8">
    <location>
        <begin position="64"/>
        <end position="84"/>
    </location>
</feature>
<dbReference type="GO" id="GO:0005886">
    <property type="term" value="C:plasma membrane"/>
    <property type="evidence" value="ECO:0007669"/>
    <property type="project" value="UniProtKB-SubCell"/>
</dbReference>
<keyword evidence="5 8" id="KW-0812">Transmembrane</keyword>
<evidence type="ECO:0000256" key="3">
    <source>
        <dbReference type="ARBA" id="ARBA00022448"/>
    </source>
</evidence>
<gene>
    <name evidence="10" type="ORF">Lokhon_02006</name>
</gene>
<evidence type="ECO:0000256" key="8">
    <source>
        <dbReference type="RuleBase" id="RU363032"/>
    </source>
</evidence>
<reference evidence="10 11" key="1">
    <citation type="submission" date="2013-03" db="EMBL/GenBank/DDBJ databases">
        <authorList>
            <person name="Fiebig A."/>
            <person name="Goeker M."/>
            <person name="Klenk H.-P.P."/>
        </authorList>
    </citation>
    <scope>NUCLEOTIDE SEQUENCE [LARGE SCALE GENOMIC DNA]</scope>
    <source>
        <strain evidence="10 11">DSM 17492</strain>
    </source>
</reference>
<dbReference type="PANTHER" id="PTHR43848">
    <property type="entry name" value="PUTRESCINE TRANSPORT SYSTEM PERMEASE PROTEIN POTI"/>
    <property type="match status" value="1"/>
</dbReference>
<keyword evidence="3 8" id="KW-0813">Transport</keyword>
<dbReference type="AlphaFoldDB" id="A0A017HC98"/>
<keyword evidence="7 8" id="KW-0472">Membrane</keyword>
<feature type="transmembrane region" description="Helical" evidence="8">
    <location>
        <begin position="172"/>
        <end position="194"/>
    </location>
</feature>
<dbReference type="eggNOG" id="COG1177">
    <property type="taxonomic scope" value="Bacteria"/>
</dbReference>
<dbReference type="Pfam" id="PF00528">
    <property type="entry name" value="BPD_transp_1"/>
    <property type="match status" value="1"/>
</dbReference>
<evidence type="ECO:0000256" key="7">
    <source>
        <dbReference type="ARBA" id="ARBA00023136"/>
    </source>
</evidence>
<proteinExistence type="inferred from homology"/>
<organism evidence="10 11">
    <name type="scientific">Limimaricola hongkongensis DSM 17492</name>
    <dbReference type="NCBI Taxonomy" id="1122180"/>
    <lineage>
        <taxon>Bacteria</taxon>
        <taxon>Pseudomonadati</taxon>
        <taxon>Pseudomonadota</taxon>
        <taxon>Alphaproteobacteria</taxon>
        <taxon>Rhodobacterales</taxon>
        <taxon>Paracoccaceae</taxon>
        <taxon>Limimaricola</taxon>
    </lineage>
</organism>
<keyword evidence="6 8" id="KW-1133">Transmembrane helix</keyword>
<dbReference type="InterPro" id="IPR035906">
    <property type="entry name" value="MetI-like_sf"/>
</dbReference>
<feature type="transmembrane region" description="Helical" evidence="8">
    <location>
        <begin position="6"/>
        <end position="29"/>
    </location>
</feature>
<dbReference type="InterPro" id="IPR000515">
    <property type="entry name" value="MetI-like"/>
</dbReference>
<protein>
    <submittedName>
        <fullName evidence="10">Spermidine Putrescine ABC transporter permease component potC</fullName>
    </submittedName>
</protein>
<evidence type="ECO:0000256" key="5">
    <source>
        <dbReference type="ARBA" id="ARBA00022692"/>
    </source>
</evidence>
<dbReference type="PATRIC" id="fig|1122180.6.peg.1991"/>
<dbReference type="PANTHER" id="PTHR43848:SF2">
    <property type="entry name" value="PUTRESCINE TRANSPORT SYSTEM PERMEASE PROTEIN POTI"/>
    <property type="match status" value="1"/>
</dbReference>
<dbReference type="HOGENOM" id="CLU_016047_3_0_5"/>
<dbReference type="STRING" id="1122180.Lokhon_02006"/>
<evidence type="ECO:0000313" key="11">
    <source>
        <dbReference type="Proteomes" id="UP000025047"/>
    </source>
</evidence>
<dbReference type="Gene3D" id="1.10.3720.10">
    <property type="entry name" value="MetI-like"/>
    <property type="match status" value="1"/>
</dbReference>
<evidence type="ECO:0000256" key="4">
    <source>
        <dbReference type="ARBA" id="ARBA00022475"/>
    </source>
</evidence>
<feature type="transmembrane region" description="Helical" evidence="8">
    <location>
        <begin position="96"/>
        <end position="118"/>
    </location>
</feature>